<dbReference type="Gene3D" id="3.80.10.10">
    <property type="entry name" value="Ribonuclease Inhibitor"/>
    <property type="match status" value="1"/>
</dbReference>
<comment type="caution">
    <text evidence="1">The sequence shown here is derived from an EMBL/GenBank/DDBJ whole genome shotgun (WGS) entry which is preliminary data.</text>
</comment>
<dbReference type="SUPFAM" id="SSF52047">
    <property type="entry name" value="RNI-like"/>
    <property type="match status" value="1"/>
</dbReference>
<dbReference type="STRING" id="299467.A0A443SLD6"/>
<accession>A0A443SLD6</accession>
<dbReference type="OrthoDB" id="61560at2759"/>
<sequence>RVCLKGIKIVDWLKLGQNIIEPNGTLEIDFENIRCSPNSDLCETWRNFSSIIDFLRSVKHLKFGTIPTFVIEELLNAAVTENCYNSFSNLETLVAKNVFEEETKTSQCFLNFLEQIGFLPNLTTLHVECKQGFAGDESSADLLNEAFATLPGLRTLIIPCIKGFTVEQFYFLTKLKNLEHLEIGSCESWTAFQAETTKDNDSQKGGEEATEKKELQTEIVEPKGAFKYLSELTKLRKLKLVDVLIDETSNQLSMALQKMPELTSLSLESVTISPEATETLDLLCTTIKSHLHCLKEFTICTDDPHTNRCVFELLKKLDNLSKITWKVGALVEDSGECFVQFLKDRGAESETEGENLDLTNGDDNLEMMDMTFLSEMLQVELASTRVTIVPQ</sequence>
<dbReference type="AlphaFoldDB" id="A0A443SLD6"/>
<evidence type="ECO:0000313" key="1">
    <source>
        <dbReference type="EMBL" id="RWS28340.1"/>
    </source>
</evidence>
<keyword evidence="2" id="KW-1185">Reference proteome</keyword>
<organism evidence="1 2">
    <name type="scientific">Leptotrombidium deliense</name>
    <dbReference type="NCBI Taxonomy" id="299467"/>
    <lineage>
        <taxon>Eukaryota</taxon>
        <taxon>Metazoa</taxon>
        <taxon>Ecdysozoa</taxon>
        <taxon>Arthropoda</taxon>
        <taxon>Chelicerata</taxon>
        <taxon>Arachnida</taxon>
        <taxon>Acari</taxon>
        <taxon>Acariformes</taxon>
        <taxon>Trombidiformes</taxon>
        <taxon>Prostigmata</taxon>
        <taxon>Anystina</taxon>
        <taxon>Parasitengona</taxon>
        <taxon>Trombiculoidea</taxon>
        <taxon>Trombiculidae</taxon>
        <taxon>Leptotrombidium</taxon>
    </lineage>
</organism>
<evidence type="ECO:0000313" key="2">
    <source>
        <dbReference type="Proteomes" id="UP000288716"/>
    </source>
</evidence>
<dbReference type="InterPro" id="IPR032675">
    <property type="entry name" value="LRR_dom_sf"/>
</dbReference>
<name>A0A443SLD6_9ACAR</name>
<protein>
    <submittedName>
        <fullName evidence="1">Ras-related protein Rab-1A-like protein</fullName>
    </submittedName>
</protein>
<dbReference type="VEuPathDB" id="VectorBase:LDEU003699"/>
<dbReference type="EMBL" id="NCKV01001441">
    <property type="protein sequence ID" value="RWS28340.1"/>
    <property type="molecule type" value="Genomic_DNA"/>
</dbReference>
<feature type="non-terminal residue" evidence="1">
    <location>
        <position position="1"/>
    </location>
</feature>
<gene>
    <name evidence="1" type="ORF">B4U80_12800</name>
</gene>
<proteinExistence type="predicted"/>
<dbReference type="Proteomes" id="UP000288716">
    <property type="component" value="Unassembled WGS sequence"/>
</dbReference>
<reference evidence="1 2" key="1">
    <citation type="journal article" date="2018" name="Gigascience">
        <title>Genomes of trombidid mites reveal novel predicted allergens and laterally-transferred genes associated with secondary metabolism.</title>
        <authorList>
            <person name="Dong X."/>
            <person name="Chaisiri K."/>
            <person name="Xia D."/>
            <person name="Armstrong S.D."/>
            <person name="Fang Y."/>
            <person name="Donnelly M.J."/>
            <person name="Kadowaki T."/>
            <person name="McGarry J.W."/>
            <person name="Darby A.C."/>
            <person name="Makepeace B.L."/>
        </authorList>
    </citation>
    <scope>NUCLEOTIDE SEQUENCE [LARGE SCALE GENOMIC DNA]</scope>
    <source>
        <strain evidence="1">UoL-UT</strain>
    </source>
</reference>